<dbReference type="PRINTS" id="PR00171">
    <property type="entry name" value="SUGRTRNSPORT"/>
</dbReference>
<dbReference type="PANTHER" id="PTHR48021:SF21">
    <property type="entry name" value="SUGAR TRANSPORTER ERD6-LIKE 8"/>
    <property type="match status" value="1"/>
</dbReference>
<dbReference type="Proteomes" id="UP000323000">
    <property type="component" value="Chromosome 3"/>
</dbReference>
<organism evidence="11 12">
    <name type="scientific">Acer yangbiense</name>
    <dbReference type="NCBI Taxonomy" id="1000413"/>
    <lineage>
        <taxon>Eukaryota</taxon>
        <taxon>Viridiplantae</taxon>
        <taxon>Streptophyta</taxon>
        <taxon>Embryophyta</taxon>
        <taxon>Tracheophyta</taxon>
        <taxon>Spermatophyta</taxon>
        <taxon>Magnoliopsida</taxon>
        <taxon>eudicotyledons</taxon>
        <taxon>Gunneridae</taxon>
        <taxon>Pentapetalae</taxon>
        <taxon>rosids</taxon>
        <taxon>malvids</taxon>
        <taxon>Sapindales</taxon>
        <taxon>Sapindaceae</taxon>
        <taxon>Hippocastanoideae</taxon>
        <taxon>Acereae</taxon>
        <taxon>Acer</taxon>
    </lineage>
</organism>
<evidence type="ECO:0000313" key="12">
    <source>
        <dbReference type="Proteomes" id="UP000323000"/>
    </source>
</evidence>
<reference evidence="12" key="1">
    <citation type="journal article" date="2019" name="Gigascience">
        <title>De novo genome assembly of the endangered Acer yangbiense, a plant species with extremely small populations endemic to Yunnan Province, China.</title>
        <authorList>
            <person name="Yang J."/>
            <person name="Wariss H.M."/>
            <person name="Tao L."/>
            <person name="Zhang R."/>
            <person name="Yun Q."/>
            <person name="Hollingsworth P."/>
            <person name="Dao Z."/>
            <person name="Luo G."/>
            <person name="Guo H."/>
            <person name="Ma Y."/>
            <person name="Sun W."/>
        </authorList>
    </citation>
    <scope>NUCLEOTIDE SEQUENCE [LARGE SCALE GENOMIC DNA]</scope>
    <source>
        <strain evidence="12">cv. Malutang</strain>
    </source>
</reference>
<comment type="subcellular location">
    <subcellularLocation>
        <location evidence="1">Cell membrane</location>
        <topology evidence="1">Multi-pass membrane protein</topology>
    </subcellularLocation>
</comment>
<evidence type="ECO:0000256" key="7">
    <source>
        <dbReference type="ARBA" id="ARBA00022989"/>
    </source>
</evidence>
<proteinExistence type="inferred from homology"/>
<feature type="domain" description="Major facilitator superfamily (MFS) profile" evidence="10">
    <location>
        <begin position="43"/>
        <end position="436"/>
    </location>
</feature>
<comment type="caution">
    <text evidence="11">The sequence shown here is derived from an EMBL/GenBank/DDBJ whole genome shotgun (WGS) entry which is preliminary data.</text>
</comment>
<protein>
    <recommendedName>
        <fullName evidence="10">Major facilitator superfamily (MFS) profile domain-containing protein</fullName>
    </recommendedName>
</protein>
<keyword evidence="4" id="KW-1003">Cell membrane</keyword>
<dbReference type="PANTHER" id="PTHR48021">
    <property type="match status" value="1"/>
</dbReference>
<dbReference type="InterPro" id="IPR005828">
    <property type="entry name" value="MFS_sugar_transport-like"/>
</dbReference>
<evidence type="ECO:0000256" key="2">
    <source>
        <dbReference type="ARBA" id="ARBA00010992"/>
    </source>
</evidence>
<keyword evidence="3" id="KW-0813">Transport</keyword>
<dbReference type="PROSITE" id="PS00216">
    <property type="entry name" value="SUGAR_TRANSPORT_1"/>
    <property type="match status" value="1"/>
</dbReference>
<evidence type="ECO:0000256" key="5">
    <source>
        <dbReference type="ARBA" id="ARBA00022597"/>
    </source>
</evidence>
<keyword evidence="7 9" id="KW-1133">Transmembrane helix</keyword>
<dbReference type="GO" id="GO:0005886">
    <property type="term" value="C:plasma membrane"/>
    <property type="evidence" value="ECO:0007669"/>
    <property type="project" value="UniProtKB-SubCell"/>
</dbReference>
<dbReference type="GO" id="GO:0051119">
    <property type="term" value="F:sugar transmembrane transporter activity"/>
    <property type="evidence" value="ECO:0007669"/>
    <property type="project" value="InterPro"/>
</dbReference>
<evidence type="ECO:0000256" key="8">
    <source>
        <dbReference type="ARBA" id="ARBA00023136"/>
    </source>
</evidence>
<dbReference type="InterPro" id="IPR036259">
    <property type="entry name" value="MFS_trans_sf"/>
</dbReference>
<keyword evidence="6 9" id="KW-0812">Transmembrane</keyword>
<dbReference type="InterPro" id="IPR005829">
    <property type="entry name" value="Sugar_transporter_CS"/>
</dbReference>
<dbReference type="FunFam" id="1.20.1250.20:FF:000218">
    <property type="entry name" value="facilitated trehalose transporter Tret1"/>
    <property type="match status" value="1"/>
</dbReference>
<evidence type="ECO:0000256" key="3">
    <source>
        <dbReference type="ARBA" id="ARBA00022448"/>
    </source>
</evidence>
<dbReference type="InterPro" id="IPR050549">
    <property type="entry name" value="MFS_Trehalose_Transporter"/>
</dbReference>
<gene>
    <name evidence="11" type="ORF">EZV62_006942</name>
</gene>
<keyword evidence="8 9" id="KW-0472">Membrane</keyword>
<evidence type="ECO:0000256" key="9">
    <source>
        <dbReference type="SAM" id="Phobius"/>
    </source>
</evidence>
<evidence type="ECO:0000256" key="4">
    <source>
        <dbReference type="ARBA" id="ARBA00022475"/>
    </source>
</evidence>
<evidence type="ECO:0000256" key="6">
    <source>
        <dbReference type="ARBA" id="ARBA00022692"/>
    </source>
</evidence>
<dbReference type="SUPFAM" id="SSF103473">
    <property type="entry name" value="MFS general substrate transporter"/>
    <property type="match status" value="1"/>
</dbReference>
<dbReference type="InterPro" id="IPR003663">
    <property type="entry name" value="Sugar/inositol_transpt"/>
</dbReference>
<dbReference type="OrthoDB" id="6612291at2759"/>
<dbReference type="InterPro" id="IPR044775">
    <property type="entry name" value="MFS_ERD6/Tret1-like"/>
</dbReference>
<dbReference type="Pfam" id="PF00083">
    <property type="entry name" value="Sugar_tr"/>
    <property type="match status" value="1"/>
</dbReference>
<dbReference type="Gene3D" id="1.20.1250.20">
    <property type="entry name" value="MFS general substrate transporter like domains"/>
    <property type="match status" value="1"/>
</dbReference>
<feature type="transmembrane region" description="Helical" evidence="9">
    <location>
        <begin position="346"/>
        <end position="370"/>
    </location>
</feature>
<evidence type="ECO:0000313" key="11">
    <source>
        <dbReference type="EMBL" id="TXG65667.1"/>
    </source>
</evidence>
<dbReference type="InterPro" id="IPR020846">
    <property type="entry name" value="MFS_dom"/>
</dbReference>
<feature type="transmembrane region" description="Helical" evidence="9">
    <location>
        <begin position="79"/>
        <end position="97"/>
    </location>
</feature>
<accession>A0A5C7I919</accession>
<feature type="transmembrane region" description="Helical" evidence="9">
    <location>
        <begin position="109"/>
        <end position="133"/>
    </location>
</feature>
<dbReference type="AlphaFoldDB" id="A0A5C7I919"/>
<evidence type="ECO:0000259" key="10">
    <source>
        <dbReference type="PROSITE" id="PS50850"/>
    </source>
</evidence>
<comment type="similarity">
    <text evidence="2">Belongs to the major facilitator superfamily. Sugar transporter (TC 2.A.1.1) family.</text>
</comment>
<dbReference type="PROSITE" id="PS50850">
    <property type="entry name" value="MFS"/>
    <property type="match status" value="1"/>
</dbReference>
<name>A0A5C7I919_9ROSI</name>
<feature type="transmembrane region" description="Helical" evidence="9">
    <location>
        <begin position="172"/>
        <end position="202"/>
    </location>
</feature>
<evidence type="ECO:0000256" key="1">
    <source>
        <dbReference type="ARBA" id="ARBA00004651"/>
    </source>
</evidence>
<dbReference type="CDD" id="cd17358">
    <property type="entry name" value="MFS_GLUT6_8_Class3_like"/>
    <property type="match status" value="1"/>
</dbReference>
<keyword evidence="5" id="KW-0762">Sugar transport</keyword>
<keyword evidence="12" id="KW-1185">Reference proteome</keyword>
<feature type="transmembrane region" description="Helical" evidence="9">
    <location>
        <begin position="318"/>
        <end position="334"/>
    </location>
</feature>
<sequence length="436" mass="46877">MATKGDIEDVNGSLSEPFVDHRKREAEEHCSSDNGGSMMVYISTFIASCGSFQFGYCVGYSSPAQFSIMKDLDETSSEYSIFGSILTVGAIVGALTCGHTADSAGRKGAMGIASIICILGWIAIYIAPGALVLDFGRFLTGYGIGNISYVVPVYVAEITPKDLRGLLATVNLLLVVTGLAVAYAIGVCVSWRTLALTGLFFIPESPRWLREFEAALTKLRGPGADISTEQADIEDSLVIIRQLPKIKIPDLLSGRNIRLISLMAFQQLVGINGINYYAAEIFKSAGVSPSVGSILYSSTQVVVTAIGATLMDRAGRRPLLMISVSGLFIGNLLIGRTSFAPDLTPILALGGSLVYIASFSMGMGTIPWVLMSELFPLNIKAIGGGLVTLINWFGSWVISYSFFYLFSWSSFALIFTIKFVPETKGRTLEEIQALMD</sequence>
<dbReference type="EMBL" id="VAHF01000003">
    <property type="protein sequence ID" value="TXG65667.1"/>
    <property type="molecule type" value="Genomic_DNA"/>
</dbReference>